<evidence type="ECO:0000256" key="6">
    <source>
        <dbReference type="ARBA" id="ARBA00023157"/>
    </source>
</evidence>
<evidence type="ECO:0000256" key="1">
    <source>
        <dbReference type="ARBA" id="ARBA00003330"/>
    </source>
</evidence>
<keyword evidence="4" id="KW-0049">Antioxidant</keyword>
<dbReference type="RefSeq" id="WP_393012491.1">
    <property type="nucleotide sequence ID" value="NZ_JAZAQF010000057.1"/>
</dbReference>
<dbReference type="InterPro" id="IPR000866">
    <property type="entry name" value="AhpC/TSA"/>
</dbReference>
<evidence type="ECO:0000256" key="8">
    <source>
        <dbReference type="ARBA" id="ARBA00032824"/>
    </source>
</evidence>
<dbReference type="Proteomes" id="UP001604335">
    <property type="component" value="Unassembled WGS sequence"/>
</dbReference>
<comment type="catalytic activity">
    <reaction evidence="11">
        <text>a hydroperoxide + [thioredoxin]-dithiol = an alcohol + [thioredoxin]-disulfide + H2O</text>
        <dbReference type="Rhea" id="RHEA:62620"/>
        <dbReference type="Rhea" id="RHEA-COMP:10698"/>
        <dbReference type="Rhea" id="RHEA-COMP:10700"/>
        <dbReference type="ChEBI" id="CHEBI:15377"/>
        <dbReference type="ChEBI" id="CHEBI:29950"/>
        <dbReference type="ChEBI" id="CHEBI:30879"/>
        <dbReference type="ChEBI" id="CHEBI:35924"/>
        <dbReference type="ChEBI" id="CHEBI:50058"/>
        <dbReference type="EC" id="1.11.1.24"/>
    </reaction>
</comment>
<evidence type="ECO:0000256" key="5">
    <source>
        <dbReference type="ARBA" id="ARBA00023002"/>
    </source>
</evidence>
<keyword evidence="14" id="KW-1185">Reference proteome</keyword>
<proteinExistence type="inferred from homology"/>
<keyword evidence="3 13" id="KW-0575">Peroxidase</keyword>
<organism evidence="13 14">
    <name type="scientific">Limnothrix redekei LRLZ20PSL1</name>
    <dbReference type="NCBI Taxonomy" id="3112953"/>
    <lineage>
        <taxon>Bacteria</taxon>
        <taxon>Bacillati</taxon>
        <taxon>Cyanobacteriota</taxon>
        <taxon>Cyanophyceae</taxon>
        <taxon>Pseudanabaenales</taxon>
        <taxon>Pseudanabaenaceae</taxon>
        <taxon>Limnothrix</taxon>
    </lineage>
</organism>
<comment type="similarity">
    <text evidence="9">Belongs to the peroxiredoxin family. BCP/PrxQ subfamily.</text>
</comment>
<dbReference type="CDD" id="cd03017">
    <property type="entry name" value="PRX_BCP"/>
    <property type="match status" value="1"/>
</dbReference>
<dbReference type="PANTHER" id="PTHR42801">
    <property type="entry name" value="THIOREDOXIN-DEPENDENT PEROXIDE REDUCTASE"/>
    <property type="match status" value="1"/>
</dbReference>
<evidence type="ECO:0000256" key="10">
    <source>
        <dbReference type="ARBA" id="ARBA00041373"/>
    </source>
</evidence>
<dbReference type="PROSITE" id="PS51352">
    <property type="entry name" value="THIOREDOXIN_2"/>
    <property type="match status" value="1"/>
</dbReference>
<evidence type="ECO:0000313" key="14">
    <source>
        <dbReference type="Proteomes" id="UP001604335"/>
    </source>
</evidence>
<dbReference type="GO" id="GO:0140824">
    <property type="term" value="F:thioredoxin-dependent peroxiredoxin activity"/>
    <property type="evidence" value="ECO:0007669"/>
    <property type="project" value="UniProtKB-EC"/>
</dbReference>
<dbReference type="SUPFAM" id="SSF52833">
    <property type="entry name" value="Thioredoxin-like"/>
    <property type="match status" value="1"/>
</dbReference>
<dbReference type="Gene3D" id="3.40.30.10">
    <property type="entry name" value="Glutaredoxin"/>
    <property type="match status" value="1"/>
</dbReference>
<accession>A0ABW7C9N6</accession>
<dbReference type="EMBL" id="JAZAQF010000057">
    <property type="protein sequence ID" value="MFG3817864.1"/>
    <property type="molecule type" value="Genomic_DNA"/>
</dbReference>
<protein>
    <recommendedName>
        <fullName evidence="2">thioredoxin-dependent peroxiredoxin</fullName>
        <ecNumber evidence="2">1.11.1.24</ecNumber>
    </recommendedName>
    <alternativeName>
        <fullName evidence="10">Bacterioferritin comigratory protein</fullName>
    </alternativeName>
    <alternativeName>
        <fullName evidence="8">Thioredoxin peroxidase</fullName>
    </alternativeName>
</protein>
<keyword evidence="5 13" id="KW-0560">Oxidoreductase</keyword>
<gene>
    <name evidence="13" type="ORF">VPK24_09470</name>
</gene>
<keyword evidence="6" id="KW-1015">Disulfide bond</keyword>
<feature type="domain" description="Thioredoxin" evidence="12">
    <location>
        <begin position="52"/>
        <end position="198"/>
    </location>
</feature>
<evidence type="ECO:0000256" key="7">
    <source>
        <dbReference type="ARBA" id="ARBA00023284"/>
    </source>
</evidence>
<dbReference type="PANTHER" id="PTHR42801:SF4">
    <property type="entry name" value="AHPC_TSA FAMILY PROTEIN"/>
    <property type="match status" value="1"/>
</dbReference>
<dbReference type="Pfam" id="PF00578">
    <property type="entry name" value="AhpC-TSA"/>
    <property type="match status" value="1"/>
</dbReference>
<evidence type="ECO:0000256" key="4">
    <source>
        <dbReference type="ARBA" id="ARBA00022862"/>
    </source>
</evidence>
<dbReference type="InterPro" id="IPR050924">
    <property type="entry name" value="Peroxiredoxin_BCP/PrxQ"/>
</dbReference>
<dbReference type="InterPro" id="IPR036249">
    <property type="entry name" value="Thioredoxin-like_sf"/>
</dbReference>
<evidence type="ECO:0000259" key="12">
    <source>
        <dbReference type="PROSITE" id="PS51352"/>
    </source>
</evidence>
<reference evidence="14" key="1">
    <citation type="journal article" date="2024" name="Algal Res.">
        <title>Biochemical, toxicological and genomic investigation of a high-biomass producing Limnothrix strain isolated from Italian shallow drinking water reservoir.</title>
        <authorList>
            <person name="Simonazzi M."/>
            <person name="Shishido T.K."/>
            <person name="Delbaje E."/>
            <person name="Wahlsten M."/>
            <person name="Fewer D.P."/>
            <person name="Sivonen K."/>
            <person name="Pezzolesi L."/>
            <person name="Pistocchi R."/>
        </authorList>
    </citation>
    <scope>NUCLEOTIDE SEQUENCE [LARGE SCALE GENOMIC DNA]</scope>
    <source>
        <strain evidence="14">LRLZ20PSL1</strain>
    </source>
</reference>
<comment type="function">
    <text evidence="1">Thiol-specific peroxidase that catalyzes the reduction of hydrogen peroxide and organic hydroperoxides to water and alcohols, respectively. Plays a role in cell protection against oxidative stress by detoxifying peroxides and as sensor of hydrogen peroxide-mediated signaling events.</text>
</comment>
<name>A0ABW7C9N6_9CYAN</name>
<evidence type="ECO:0000256" key="9">
    <source>
        <dbReference type="ARBA" id="ARBA00038489"/>
    </source>
</evidence>
<dbReference type="InterPro" id="IPR013766">
    <property type="entry name" value="Thioredoxin_domain"/>
</dbReference>
<evidence type="ECO:0000256" key="2">
    <source>
        <dbReference type="ARBA" id="ARBA00013017"/>
    </source>
</evidence>
<comment type="caution">
    <text evidence="13">The sequence shown here is derived from an EMBL/GenBank/DDBJ whole genome shotgun (WGS) entry which is preliminary data.</text>
</comment>
<dbReference type="EC" id="1.11.1.24" evidence="2"/>
<evidence type="ECO:0000256" key="3">
    <source>
        <dbReference type="ARBA" id="ARBA00022559"/>
    </source>
</evidence>
<evidence type="ECO:0000313" key="13">
    <source>
        <dbReference type="EMBL" id="MFG3817864.1"/>
    </source>
</evidence>
<keyword evidence="7" id="KW-0676">Redox-active center</keyword>
<sequence length="200" mass="22070">MLLSHPLAPSGSLARVRQWLDRALVGCLAGVIALALWFVGPNAAWALGGPQPALNAPAPDFTLPSNSGDGMISLQNYRGQWVVLYFYPKDFTSGCTIEAQRFQRDLPQYQARNTQILGVSADDVDSHAEFCDAEGLRFPLLADTDGAVSRAYGSWMNPMSMRHTYLIDPEGILRDRFLKVRPVVHSAEVLERLDQLQKVG</sequence>
<evidence type="ECO:0000256" key="11">
    <source>
        <dbReference type="ARBA" id="ARBA00049091"/>
    </source>
</evidence>